<evidence type="ECO:0000259" key="15">
    <source>
        <dbReference type="Pfam" id="PF07943"/>
    </source>
</evidence>
<keyword evidence="9" id="KW-0573">Peptidoglycan synthesis</keyword>
<feature type="domain" description="Peptidase S11 D-alanyl-D-alanine carboxypeptidase A N-terminal" evidence="14">
    <location>
        <begin position="27"/>
        <end position="254"/>
    </location>
</feature>
<evidence type="ECO:0000256" key="3">
    <source>
        <dbReference type="ARBA" id="ARBA00012448"/>
    </source>
</evidence>
<organism evidence="16 17">
    <name type="scientific">Aliibacillus thermotolerans</name>
    <dbReference type="NCBI Taxonomy" id="1834418"/>
    <lineage>
        <taxon>Bacteria</taxon>
        <taxon>Bacillati</taxon>
        <taxon>Bacillota</taxon>
        <taxon>Bacilli</taxon>
        <taxon>Bacillales</taxon>
        <taxon>Bacillaceae</taxon>
        <taxon>Aliibacillus</taxon>
    </lineage>
</organism>
<sequence>MKSLSLSFFIAILIFVCSTPSLQAEEKEINVSGRSAVLIEQESGRVLFGKEEHVKRKIASITKVMTAILAIESGKLDEYTTVSYEASGVEGSSLYLKPGEKILLRDLVYGLMLRSGNDAAVAIAEAVGGSVDGFVYLMNEKAKEIGMKNTQFTNPHGLDDGDKHYSTAYDMALLTQYAMRDDTFREISGTTYYESPQEGESWNRQWRNKNKLLTSLYEYCTGGKTGYTKSAGRTLITTAEKEGMSLIAVTLDAPSDWNDHIRLFEWGFSTFEIYELTKKNEKLTNKQLHHRLDGTLFLQEAFHYPLKENETERLRRKIIMKERMEQKKQIAPVGEMKWYIGDEWIGTQTIYLERDTTKKQSLVHTWFEWFQRLLGRG</sequence>
<evidence type="ECO:0000256" key="4">
    <source>
        <dbReference type="ARBA" id="ARBA00022645"/>
    </source>
</evidence>
<keyword evidence="4 16" id="KW-0121">Carboxypeptidase</keyword>
<dbReference type="RefSeq" id="WP_270895455.1">
    <property type="nucleotide sequence ID" value="NZ_JBHSPF010000045.1"/>
</dbReference>
<dbReference type="InterPro" id="IPR001967">
    <property type="entry name" value="Peptidase_S11_N"/>
</dbReference>
<keyword evidence="6 13" id="KW-0732">Signal</keyword>
<dbReference type="Pfam" id="PF07943">
    <property type="entry name" value="PBP5_C"/>
    <property type="match status" value="1"/>
</dbReference>
<comment type="catalytic activity">
    <reaction evidence="11">
        <text>Preferential cleavage: (Ac)2-L-Lys-D-Ala-|-D-Ala. Also transpeptidation of peptidyl-alanyl moieties that are N-acyl substituents of D-alanine.</text>
        <dbReference type="EC" id="3.4.16.4"/>
    </reaction>
</comment>
<keyword evidence="8" id="KW-0133">Cell shape</keyword>
<evidence type="ECO:0000256" key="13">
    <source>
        <dbReference type="SAM" id="SignalP"/>
    </source>
</evidence>
<gene>
    <name evidence="16" type="ORF">ACFPTR_08945</name>
</gene>
<evidence type="ECO:0000313" key="17">
    <source>
        <dbReference type="Proteomes" id="UP001596143"/>
    </source>
</evidence>
<evidence type="ECO:0000256" key="11">
    <source>
        <dbReference type="ARBA" id="ARBA00034000"/>
    </source>
</evidence>
<dbReference type="EC" id="3.4.16.4" evidence="3"/>
<evidence type="ECO:0000313" key="16">
    <source>
        <dbReference type="EMBL" id="MFC5628998.1"/>
    </source>
</evidence>
<dbReference type="PANTHER" id="PTHR21581">
    <property type="entry name" value="D-ALANYL-D-ALANINE CARBOXYPEPTIDASE"/>
    <property type="match status" value="1"/>
</dbReference>
<comment type="caution">
    <text evidence="16">The sequence shown here is derived from an EMBL/GenBank/DDBJ whole genome shotgun (WGS) entry which is preliminary data.</text>
</comment>
<reference evidence="17" key="1">
    <citation type="journal article" date="2019" name="Int. J. Syst. Evol. Microbiol.">
        <title>The Global Catalogue of Microorganisms (GCM) 10K type strain sequencing project: providing services to taxonomists for standard genome sequencing and annotation.</title>
        <authorList>
            <consortium name="The Broad Institute Genomics Platform"/>
            <consortium name="The Broad Institute Genome Sequencing Center for Infectious Disease"/>
            <person name="Wu L."/>
            <person name="Ma J."/>
        </authorList>
    </citation>
    <scope>NUCLEOTIDE SEQUENCE [LARGE SCALE GENOMIC DNA]</scope>
    <source>
        <strain evidence="17">CGMCC 1.15790</strain>
    </source>
</reference>
<dbReference type="Gene3D" id="2.30.140.30">
    <property type="match status" value="1"/>
</dbReference>
<name>A0ABW0U771_9BACI</name>
<evidence type="ECO:0000256" key="5">
    <source>
        <dbReference type="ARBA" id="ARBA00022670"/>
    </source>
</evidence>
<evidence type="ECO:0000259" key="14">
    <source>
        <dbReference type="Pfam" id="PF00768"/>
    </source>
</evidence>
<evidence type="ECO:0000256" key="10">
    <source>
        <dbReference type="ARBA" id="ARBA00023316"/>
    </source>
</evidence>
<dbReference type="PANTHER" id="PTHR21581:SF33">
    <property type="entry name" value="D-ALANYL-D-ALANINE CARBOXYPEPTIDASE DACB"/>
    <property type="match status" value="1"/>
</dbReference>
<dbReference type="Gene3D" id="3.40.710.10">
    <property type="entry name" value="DD-peptidase/beta-lactamase superfamily"/>
    <property type="match status" value="1"/>
</dbReference>
<dbReference type="InterPro" id="IPR012338">
    <property type="entry name" value="Beta-lactam/transpept-like"/>
</dbReference>
<dbReference type="Proteomes" id="UP001596143">
    <property type="component" value="Unassembled WGS sequence"/>
</dbReference>
<dbReference type="Pfam" id="PF00768">
    <property type="entry name" value="Peptidase_S11"/>
    <property type="match status" value="1"/>
</dbReference>
<evidence type="ECO:0000256" key="1">
    <source>
        <dbReference type="ARBA" id="ARBA00004752"/>
    </source>
</evidence>
<feature type="domain" description="Peptidase S11 D-Ala-D-Ala carboxypeptidase A C-terminal" evidence="15">
    <location>
        <begin position="271"/>
        <end position="356"/>
    </location>
</feature>
<evidence type="ECO:0000256" key="8">
    <source>
        <dbReference type="ARBA" id="ARBA00022960"/>
    </source>
</evidence>
<keyword evidence="17" id="KW-1185">Reference proteome</keyword>
<evidence type="ECO:0000256" key="12">
    <source>
        <dbReference type="RuleBase" id="RU004016"/>
    </source>
</evidence>
<keyword evidence="7 16" id="KW-0378">Hydrolase</keyword>
<dbReference type="InterPro" id="IPR018044">
    <property type="entry name" value="Peptidase_S11"/>
</dbReference>
<keyword evidence="5" id="KW-0645">Protease</keyword>
<comment type="pathway">
    <text evidence="1">Cell wall biogenesis; peptidoglycan biosynthesis.</text>
</comment>
<evidence type="ECO:0000256" key="6">
    <source>
        <dbReference type="ARBA" id="ARBA00022729"/>
    </source>
</evidence>
<dbReference type="GO" id="GO:0004180">
    <property type="term" value="F:carboxypeptidase activity"/>
    <property type="evidence" value="ECO:0007669"/>
    <property type="project" value="UniProtKB-KW"/>
</dbReference>
<evidence type="ECO:0000256" key="2">
    <source>
        <dbReference type="ARBA" id="ARBA00007164"/>
    </source>
</evidence>
<dbReference type="PRINTS" id="PR00725">
    <property type="entry name" value="DADACBPTASE1"/>
</dbReference>
<dbReference type="EMBL" id="JBHSPF010000045">
    <property type="protein sequence ID" value="MFC5628998.1"/>
    <property type="molecule type" value="Genomic_DNA"/>
</dbReference>
<dbReference type="SUPFAM" id="SSF56601">
    <property type="entry name" value="beta-lactamase/transpeptidase-like"/>
    <property type="match status" value="1"/>
</dbReference>
<proteinExistence type="inferred from homology"/>
<keyword evidence="10" id="KW-0961">Cell wall biogenesis/degradation</keyword>
<feature type="signal peptide" evidence="13">
    <location>
        <begin position="1"/>
        <end position="23"/>
    </location>
</feature>
<feature type="chain" id="PRO_5046164165" description="serine-type D-Ala-D-Ala carboxypeptidase" evidence="13">
    <location>
        <begin position="24"/>
        <end position="377"/>
    </location>
</feature>
<dbReference type="InterPro" id="IPR012907">
    <property type="entry name" value="Peptidase_S11_C"/>
</dbReference>
<accession>A0ABW0U771</accession>
<evidence type="ECO:0000256" key="9">
    <source>
        <dbReference type="ARBA" id="ARBA00022984"/>
    </source>
</evidence>
<evidence type="ECO:0000256" key="7">
    <source>
        <dbReference type="ARBA" id="ARBA00022801"/>
    </source>
</evidence>
<comment type="similarity">
    <text evidence="2 12">Belongs to the peptidase S11 family.</text>
</comment>
<protein>
    <recommendedName>
        <fullName evidence="3">serine-type D-Ala-D-Ala carboxypeptidase</fullName>
        <ecNumber evidence="3">3.4.16.4</ecNumber>
    </recommendedName>
</protein>